<dbReference type="Pfam" id="PF01541">
    <property type="entry name" value="GIY-YIG"/>
    <property type="match status" value="1"/>
</dbReference>
<dbReference type="Proteomes" id="UP000812440">
    <property type="component" value="Chromosome 3"/>
</dbReference>
<comment type="caution">
    <text evidence="3">The sequence shown here is derived from an EMBL/GenBank/DDBJ whole genome shotgun (WGS) entry which is preliminary data.</text>
</comment>
<feature type="region of interest" description="Disordered" evidence="1">
    <location>
        <begin position="1"/>
        <end position="33"/>
    </location>
</feature>
<proteinExistence type="predicted"/>
<dbReference type="PROSITE" id="PS50164">
    <property type="entry name" value="GIY_YIG"/>
    <property type="match status" value="1"/>
</dbReference>
<organism evidence="3 4">
    <name type="scientific">Hymenochirus boettgeri</name>
    <name type="common">Congo dwarf clawed frog</name>
    <dbReference type="NCBI Taxonomy" id="247094"/>
    <lineage>
        <taxon>Eukaryota</taxon>
        <taxon>Metazoa</taxon>
        <taxon>Chordata</taxon>
        <taxon>Craniata</taxon>
        <taxon>Vertebrata</taxon>
        <taxon>Euteleostomi</taxon>
        <taxon>Amphibia</taxon>
        <taxon>Batrachia</taxon>
        <taxon>Anura</taxon>
        <taxon>Pipoidea</taxon>
        <taxon>Pipidae</taxon>
        <taxon>Pipinae</taxon>
        <taxon>Hymenochirus</taxon>
    </lineage>
</organism>
<name>A0A8T2J9L5_9PIPI</name>
<evidence type="ECO:0000313" key="3">
    <source>
        <dbReference type="EMBL" id="KAG8440413.1"/>
    </source>
</evidence>
<reference evidence="3" key="1">
    <citation type="thesis" date="2020" institute="ProQuest LLC" country="789 East Eisenhower Parkway, Ann Arbor, MI, USA">
        <title>Comparative Genomics and Chromosome Evolution.</title>
        <authorList>
            <person name="Mudd A.B."/>
        </authorList>
    </citation>
    <scope>NUCLEOTIDE SEQUENCE</scope>
    <source>
        <strain evidence="3">Female2</strain>
        <tissue evidence="3">Blood</tissue>
    </source>
</reference>
<gene>
    <name evidence="3" type="ORF">GDO86_006243</name>
</gene>
<dbReference type="CDD" id="cd10442">
    <property type="entry name" value="GIY-YIG_PLEs"/>
    <property type="match status" value="1"/>
</dbReference>
<dbReference type="PANTHER" id="PTHR21301">
    <property type="entry name" value="REVERSE TRANSCRIPTASE"/>
    <property type="match status" value="1"/>
</dbReference>
<dbReference type="AlphaFoldDB" id="A0A8T2J9L5"/>
<keyword evidence="4" id="KW-1185">Reference proteome</keyword>
<sequence>MEQTRPCLPAHYREKSFDSPSQQFSAGERDHNNQNYHNYDAVLNPFSGHVVSAIRTSVPLHRSGENVRFSVPPSVDLSQIHHNRGILRGGRKSLAPGLNPRPEKRNKTRGQIGPGSYGFGKAPYVLPLQSDTGQEKRKTRRQRQSMWQSTEDKMDQDSFDSFHPPHVKTSIVRSQFIRVLRITNDPILQDRRLNEMQARLAQRGYPRSLLTKERSILQPEKNKRDKENCLVFATKYNVASNEISHIIKKHWHILRQSYPDITEFQDMPIVAYKRATTIGNKLVKTDAPKKTPLTFLGTPKIGIFPCRSCVQCTFVQKFDRFVHPTTQRTYELKNFLTCDTDFCIYVLRCPCGLLYVGETTQKVKGRISQHRSSIRCGHSHLPVPQHYAVAGHSCDQLTFFVVEQICKQRRGRNRVLKLKQREVFWIHELNTLWPNGLNRDYDLYVYI</sequence>
<dbReference type="PANTHER" id="PTHR21301:SF12">
    <property type="match status" value="1"/>
</dbReference>
<dbReference type="Gene3D" id="3.40.1440.10">
    <property type="entry name" value="GIY-YIG endonuclease"/>
    <property type="match status" value="1"/>
</dbReference>
<evidence type="ECO:0000259" key="2">
    <source>
        <dbReference type="PROSITE" id="PS50164"/>
    </source>
</evidence>
<dbReference type="EMBL" id="JAACNH010000006">
    <property type="protein sequence ID" value="KAG8440413.1"/>
    <property type="molecule type" value="Genomic_DNA"/>
</dbReference>
<evidence type="ECO:0000256" key="1">
    <source>
        <dbReference type="SAM" id="MobiDB-lite"/>
    </source>
</evidence>
<feature type="region of interest" description="Disordered" evidence="1">
    <location>
        <begin position="89"/>
        <end position="158"/>
    </location>
</feature>
<accession>A0A8T2J9L5</accession>
<dbReference type="InterPro" id="IPR035901">
    <property type="entry name" value="GIY-YIG_endonuc_sf"/>
</dbReference>
<dbReference type="InterPro" id="IPR058912">
    <property type="entry name" value="HTH_animal"/>
</dbReference>
<evidence type="ECO:0000313" key="4">
    <source>
        <dbReference type="Proteomes" id="UP000812440"/>
    </source>
</evidence>
<feature type="domain" description="GIY-YIG" evidence="2">
    <location>
        <begin position="340"/>
        <end position="439"/>
    </location>
</feature>
<dbReference type="Pfam" id="PF26215">
    <property type="entry name" value="HTH_animal"/>
    <property type="match status" value="1"/>
</dbReference>
<dbReference type="OrthoDB" id="9906871at2759"/>
<dbReference type="InterPro" id="IPR000305">
    <property type="entry name" value="GIY-YIG_endonuc"/>
</dbReference>
<protein>
    <recommendedName>
        <fullName evidence="2">GIY-YIG domain-containing protein</fullName>
    </recommendedName>
</protein>